<feature type="domain" description="Peptidoglycan binding-like" evidence="3">
    <location>
        <begin position="76"/>
        <end position="131"/>
    </location>
</feature>
<dbReference type="SUPFAM" id="SSF47090">
    <property type="entry name" value="PGBD-like"/>
    <property type="match status" value="1"/>
</dbReference>
<dbReference type="Pfam" id="PF01471">
    <property type="entry name" value="PG_binding_1"/>
    <property type="match status" value="1"/>
</dbReference>
<dbReference type="EMBL" id="JBDXSU010000024">
    <property type="protein sequence ID" value="MFB5192554.1"/>
    <property type="molecule type" value="Genomic_DNA"/>
</dbReference>
<feature type="compositionally biased region" description="Polar residues" evidence="1">
    <location>
        <begin position="197"/>
        <end position="212"/>
    </location>
</feature>
<dbReference type="RefSeq" id="WP_275474024.1">
    <property type="nucleotide sequence ID" value="NZ_CP162940.1"/>
</dbReference>
<name>A0ABV5AJW4_9BACL</name>
<dbReference type="Gene3D" id="1.10.101.10">
    <property type="entry name" value="PGBD-like superfamily/PGBD"/>
    <property type="match status" value="1"/>
</dbReference>
<keyword evidence="2" id="KW-1133">Transmembrane helix</keyword>
<evidence type="ECO:0000256" key="1">
    <source>
        <dbReference type="SAM" id="MobiDB-lite"/>
    </source>
</evidence>
<protein>
    <submittedName>
        <fullName evidence="4">Peptidoglycan-binding domain-containing protein</fullName>
    </submittedName>
</protein>
<dbReference type="InterPro" id="IPR036366">
    <property type="entry name" value="PGBDSf"/>
</dbReference>
<gene>
    <name evidence="4" type="ORF">KKP3000_001759</name>
</gene>
<dbReference type="InterPro" id="IPR036365">
    <property type="entry name" value="PGBD-like_sf"/>
</dbReference>
<dbReference type="InterPro" id="IPR002477">
    <property type="entry name" value="Peptidoglycan-bd-like"/>
</dbReference>
<evidence type="ECO:0000256" key="2">
    <source>
        <dbReference type="SAM" id="Phobius"/>
    </source>
</evidence>
<evidence type="ECO:0000313" key="4">
    <source>
        <dbReference type="EMBL" id="MFB5192554.1"/>
    </source>
</evidence>
<feature type="region of interest" description="Disordered" evidence="1">
    <location>
        <begin position="141"/>
        <end position="212"/>
    </location>
</feature>
<keyword evidence="5" id="KW-1185">Reference proteome</keyword>
<proteinExistence type="predicted"/>
<organism evidence="4 5">
    <name type="scientific">Alicyclobacillus fastidiosus</name>
    <dbReference type="NCBI Taxonomy" id="392011"/>
    <lineage>
        <taxon>Bacteria</taxon>
        <taxon>Bacillati</taxon>
        <taxon>Bacillota</taxon>
        <taxon>Bacilli</taxon>
        <taxon>Bacillales</taxon>
        <taxon>Alicyclobacillaceae</taxon>
        <taxon>Alicyclobacillus</taxon>
    </lineage>
</organism>
<evidence type="ECO:0000259" key="3">
    <source>
        <dbReference type="Pfam" id="PF01471"/>
    </source>
</evidence>
<comment type="caution">
    <text evidence="4">The sequence shown here is derived from an EMBL/GenBank/DDBJ whole genome shotgun (WGS) entry which is preliminary data.</text>
</comment>
<dbReference type="Proteomes" id="UP001579974">
    <property type="component" value="Unassembled WGS sequence"/>
</dbReference>
<evidence type="ECO:0000313" key="5">
    <source>
        <dbReference type="Proteomes" id="UP001579974"/>
    </source>
</evidence>
<keyword evidence="2" id="KW-0812">Transmembrane</keyword>
<feature type="compositionally biased region" description="Low complexity" evidence="1">
    <location>
        <begin position="141"/>
        <end position="185"/>
    </location>
</feature>
<sequence length="212" mass="22612">MTPEEKQRARERREIKLRRWMIGFSWTLPVFSFVSFFDIWNNIAHANSSTHTTQTTSTSTTSNTSSKVLYKEGMTSTQVAKIQEQLAKLGFFNNSITSYYGPVTANAVKEFQAQYGLPETGAIDAKTLSALQTAVKQYQTNSLSSSSSNDDSGTSGQTEQSPSGSSGSSSDSSGSSSSSNFNDGSSGYGGYSGSPGVTQSQQPFPDTSSSAS</sequence>
<accession>A0ABV5AJW4</accession>
<feature type="transmembrane region" description="Helical" evidence="2">
    <location>
        <begin position="20"/>
        <end position="40"/>
    </location>
</feature>
<reference evidence="4 5" key="1">
    <citation type="journal article" date="2024" name="Int. J. Mol. Sci.">
        <title>Exploration of Alicyclobacillus spp. Genome in Search of Antibiotic Resistance.</title>
        <authorList>
            <person name="Bucka-Kolendo J."/>
            <person name="Kiousi D.E."/>
            <person name="Dekowska A."/>
            <person name="Mikolajczuk-Szczyrba A."/>
            <person name="Karadedos D.M."/>
            <person name="Michael P."/>
            <person name="Galanis A."/>
            <person name="Sokolowska B."/>
        </authorList>
    </citation>
    <scope>NUCLEOTIDE SEQUENCE [LARGE SCALE GENOMIC DNA]</scope>
    <source>
        <strain evidence="4 5">KKP 3000</strain>
    </source>
</reference>
<keyword evidence="2" id="KW-0472">Membrane</keyword>